<feature type="transmembrane region" description="Helical" evidence="7">
    <location>
        <begin position="246"/>
        <end position="269"/>
    </location>
</feature>
<feature type="transmembrane region" description="Helical" evidence="7">
    <location>
        <begin position="6"/>
        <end position="27"/>
    </location>
</feature>
<dbReference type="PROSITE" id="PS01348">
    <property type="entry name" value="MRAY_2"/>
    <property type="match status" value="1"/>
</dbReference>
<comment type="subcellular location">
    <subcellularLocation>
        <location evidence="7">Cell membrane</location>
        <topology evidence="7">Multi-pass membrane protein</topology>
    </subcellularLocation>
    <subcellularLocation>
        <location evidence="1">Membrane</location>
        <topology evidence="1">Multi-pass membrane protein</topology>
    </subcellularLocation>
</comment>
<keyword evidence="7" id="KW-0961">Cell wall biogenesis/degradation</keyword>
<keyword evidence="7" id="KW-0133">Cell shape</keyword>
<dbReference type="CDD" id="cd06852">
    <property type="entry name" value="GT_MraY"/>
    <property type="match status" value="1"/>
</dbReference>
<keyword evidence="7" id="KW-0573">Peptidoglycan synthesis</keyword>
<dbReference type="GO" id="GO:0051301">
    <property type="term" value="P:cell division"/>
    <property type="evidence" value="ECO:0007669"/>
    <property type="project" value="UniProtKB-KW"/>
</dbReference>
<dbReference type="InterPro" id="IPR018480">
    <property type="entry name" value="PNAcMuramoyl-5peptid_Trfase_CS"/>
</dbReference>
<dbReference type="InterPro" id="IPR000715">
    <property type="entry name" value="Glycosyl_transferase_4"/>
</dbReference>
<dbReference type="Proteomes" id="UP000224317">
    <property type="component" value="Unassembled WGS sequence"/>
</dbReference>
<comment type="similarity">
    <text evidence="2 7">Belongs to the glycosyltransferase 4 family. MraY subfamily.</text>
</comment>
<feature type="transmembrane region" description="Helical" evidence="7">
    <location>
        <begin position="75"/>
        <end position="95"/>
    </location>
</feature>
<dbReference type="Pfam" id="PF10555">
    <property type="entry name" value="MraY_sig1"/>
    <property type="match status" value="1"/>
</dbReference>
<evidence type="ECO:0000256" key="8">
    <source>
        <dbReference type="NCBIfam" id="TIGR00445"/>
    </source>
</evidence>
<feature type="binding site" evidence="9">
    <location>
        <position position="225"/>
    </location>
    <ligand>
        <name>Mg(2+)</name>
        <dbReference type="ChEBI" id="CHEBI:18420"/>
    </ligand>
</feature>
<reference evidence="10" key="1">
    <citation type="submission" date="2017-10" db="EMBL/GenBank/DDBJ databases">
        <title>Resolving the taxonomy of Roseburia spp., Eubacterium rectale and Agathobacter spp. through phylogenomic analysis.</title>
        <authorList>
            <person name="Sheridan P.O."/>
            <person name="Walker A.W."/>
            <person name="Duncan S.H."/>
            <person name="Scott K.P."/>
            <person name="Toole P.W.O."/>
            <person name="Luis P."/>
            <person name="Flint H.J."/>
        </authorList>
    </citation>
    <scope>NUCLEOTIDE SEQUENCE [LARGE SCALE GENOMIC DNA]</scope>
    <source>
        <strain evidence="10">JK10</strain>
    </source>
</reference>
<evidence type="ECO:0000256" key="3">
    <source>
        <dbReference type="ARBA" id="ARBA00022679"/>
    </source>
</evidence>
<sequence length="316" mass="34613">MMLQVFLPMLVSFIIVCVISPFVIPVLRRLKMGNTEREYIKEHKLKNGTPSMGGIMILIGFAVVGFYYVADCKEIYPILFLTLGFGILGFIDDFLKAIKKSSDGLKAWQKMAGQLLLTTGFAVYMIKFSNISMELRIPCTRAFVDIGWLSVPLLFLAVLGTVNGSNFTDGLDGLATSVTLAIAGFWGVVSLTLGSGITPAIAGMMGALFGFLMFNVHPAKIFMGDTGSLALGGFVVSTAYVLQMPIFIILVALIYLVEVLSVILQVGYFKMTGGKRIFRMAPIHHHYELGGWSEVKVVAVFTTVTIFLCVFAYYLV</sequence>
<evidence type="ECO:0000313" key="11">
    <source>
        <dbReference type="Proteomes" id="UP000224317"/>
    </source>
</evidence>
<feature type="transmembrane region" description="Helical" evidence="7">
    <location>
        <begin position="48"/>
        <end position="69"/>
    </location>
</feature>
<keyword evidence="7" id="KW-0131">Cell cycle</keyword>
<evidence type="ECO:0000256" key="9">
    <source>
        <dbReference type="PIRSR" id="PIRSR600715-1"/>
    </source>
</evidence>
<dbReference type="HAMAP" id="MF_00038">
    <property type="entry name" value="MraY"/>
    <property type="match status" value="1"/>
</dbReference>
<evidence type="ECO:0000256" key="6">
    <source>
        <dbReference type="ARBA" id="ARBA00023136"/>
    </source>
</evidence>
<comment type="cofactor">
    <cofactor evidence="7 9">
        <name>Mg(2+)</name>
        <dbReference type="ChEBI" id="CHEBI:18420"/>
    </cofactor>
</comment>
<gene>
    <name evidence="7" type="primary">mraY</name>
    <name evidence="10" type="ORF">CSX00_07970</name>
</gene>
<dbReference type="GO" id="GO:0009252">
    <property type="term" value="P:peptidoglycan biosynthetic process"/>
    <property type="evidence" value="ECO:0007669"/>
    <property type="project" value="UniProtKB-UniRule"/>
</dbReference>
<comment type="function">
    <text evidence="7">Catalyzes the initial step of the lipid cycle reactions in the biosynthesis of the cell wall peptidoglycan: transfers peptidoglycan precursor phospho-MurNAc-pentapeptide from UDP-MurNAc-pentapeptide onto the lipid carrier undecaprenyl phosphate, yielding undecaprenyl-pyrophosphoryl-MurNAc-pentapeptide, known as lipid I.</text>
</comment>
<dbReference type="GO" id="GO:0008963">
    <property type="term" value="F:phospho-N-acetylmuramoyl-pentapeptide-transferase activity"/>
    <property type="evidence" value="ECO:0007669"/>
    <property type="project" value="UniProtKB-UniRule"/>
</dbReference>
<comment type="pathway">
    <text evidence="7">Cell wall biogenesis; peptidoglycan biosynthesis.</text>
</comment>
<dbReference type="GO" id="GO:0008360">
    <property type="term" value="P:regulation of cell shape"/>
    <property type="evidence" value="ECO:0007669"/>
    <property type="project" value="UniProtKB-KW"/>
</dbReference>
<dbReference type="GO" id="GO:0046872">
    <property type="term" value="F:metal ion binding"/>
    <property type="evidence" value="ECO:0007669"/>
    <property type="project" value="UniProtKB-KW"/>
</dbReference>
<keyword evidence="7" id="KW-1003">Cell membrane</keyword>
<feature type="transmembrane region" description="Helical" evidence="7">
    <location>
        <begin position="297"/>
        <end position="315"/>
    </location>
</feature>
<dbReference type="GO" id="GO:0071555">
    <property type="term" value="P:cell wall organization"/>
    <property type="evidence" value="ECO:0007669"/>
    <property type="project" value="UniProtKB-KW"/>
</dbReference>
<evidence type="ECO:0000256" key="7">
    <source>
        <dbReference type="HAMAP-Rule" id="MF_00038"/>
    </source>
</evidence>
<dbReference type="Pfam" id="PF00953">
    <property type="entry name" value="Glycos_transf_4"/>
    <property type="match status" value="1"/>
</dbReference>
<dbReference type="STRING" id="46206.SAMN02910377_01451"/>
<evidence type="ECO:0000256" key="4">
    <source>
        <dbReference type="ARBA" id="ARBA00022692"/>
    </source>
</evidence>
<keyword evidence="3 7" id="KW-0808">Transferase</keyword>
<keyword evidence="11" id="KW-1185">Reference proteome</keyword>
<evidence type="ECO:0000313" key="10">
    <source>
        <dbReference type="EMBL" id="PHU39841.1"/>
    </source>
</evidence>
<dbReference type="GO" id="GO:0051992">
    <property type="term" value="F:UDP-N-acetylmuramoyl-L-alanyl-D-glutamyl-meso-2,6-diaminopimelyl-D-alanyl-D-alanine:undecaprenyl-phosphate transferase activity"/>
    <property type="evidence" value="ECO:0007669"/>
    <property type="project" value="RHEA"/>
</dbReference>
<dbReference type="EC" id="2.7.8.13" evidence="7 8"/>
<dbReference type="AlphaFoldDB" id="A0A2G3E9V1"/>
<dbReference type="InterPro" id="IPR003524">
    <property type="entry name" value="PNAcMuramoyl-5peptid_Trfase"/>
</dbReference>
<evidence type="ECO:0000256" key="5">
    <source>
        <dbReference type="ARBA" id="ARBA00022989"/>
    </source>
</evidence>
<organism evidence="10 11">
    <name type="scientific">Pseudobutyrivibrio ruminis</name>
    <dbReference type="NCBI Taxonomy" id="46206"/>
    <lineage>
        <taxon>Bacteria</taxon>
        <taxon>Bacillati</taxon>
        <taxon>Bacillota</taxon>
        <taxon>Clostridia</taxon>
        <taxon>Lachnospirales</taxon>
        <taxon>Lachnospiraceae</taxon>
        <taxon>Pseudobutyrivibrio</taxon>
    </lineage>
</organism>
<feature type="transmembrane region" description="Helical" evidence="7">
    <location>
        <begin position="107"/>
        <end position="126"/>
    </location>
</feature>
<keyword evidence="4 7" id="KW-0812">Transmembrane</keyword>
<feature type="transmembrane region" description="Helical" evidence="7">
    <location>
        <begin position="221"/>
        <end position="240"/>
    </location>
</feature>
<evidence type="ECO:0000256" key="1">
    <source>
        <dbReference type="ARBA" id="ARBA00004141"/>
    </source>
</evidence>
<keyword evidence="5 7" id="KW-1133">Transmembrane helix</keyword>
<evidence type="ECO:0000256" key="2">
    <source>
        <dbReference type="ARBA" id="ARBA00005583"/>
    </source>
</evidence>
<feature type="transmembrane region" description="Helical" evidence="7">
    <location>
        <begin position="146"/>
        <end position="164"/>
    </location>
</feature>
<comment type="catalytic activity">
    <reaction evidence="7">
        <text>UDP-N-acetyl-alpha-D-muramoyl-L-alanyl-gamma-D-glutamyl-meso-2,6-diaminopimeloyl-D-alanyl-D-alanine + di-trans,octa-cis-undecaprenyl phosphate = di-trans,octa-cis-undecaprenyl diphospho-N-acetyl-alpha-D-muramoyl-L-alanyl-D-glutamyl-meso-2,6-diaminopimeloyl-D-alanyl-D-alanine + UMP</text>
        <dbReference type="Rhea" id="RHEA:28386"/>
        <dbReference type="ChEBI" id="CHEBI:57865"/>
        <dbReference type="ChEBI" id="CHEBI:60392"/>
        <dbReference type="ChEBI" id="CHEBI:61386"/>
        <dbReference type="ChEBI" id="CHEBI:61387"/>
        <dbReference type="EC" id="2.7.8.13"/>
    </reaction>
</comment>
<dbReference type="PANTHER" id="PTHR22926:SF5">
    <property type="entry name" value="PHOSPHO-N-ACETYLMURAMOYL-PENTAPEPTIDE-TRANSFERASE HOMOLOG"/>
    <property type="match status" value="1"/>
</dbReference>
<dbReference type="GO" id="GO:0005886">
    <property type="term" value="C:plasma membrane"/>
    <property type="evidence" value="ECO:0007669"/>
    <property type="project" value="UniProtKB-SubCell"/>
</dbReference>
<dbReference type="NCBIfam" id="TIGR00445">
    <property type="entry name" value="mraY"/>
    <property type="match status" value="1"/>
</dbReference>
<feature type="binding site" evidence="9">
    <location>
        <position position="166"/>
    </location>
    <ligand>
        <name>Mg(2+)</name>
        <dbReference type="ChEBI" id="CHEBI:18420"/>
    </ligand>
</feature>
<proteinExistence type="inferred from homology"/>
<comment type="caution">
    <text evidence="10">The sequence shown here is derived from an EMBL/GenBank/DDBJ whole genome shotgun (WGS) entry which is preliminary data.</text>
</comment>
<dbReference type="EMBL" id="PDYH01000033">
    <property type="protein sequence ID" value="PHU39841.1"/>
    <property type="molecule type" value="Genomic_DNA"/>
</dbReference>
<dbReference type="PROSITE" id="PS01347">
    <property type="entry name" value="MRAY_1"/>
    <property type="match status" value="1"/>
</dbReference>
<dbReference type="UniPathway" id="UPA00219"/>
<keyword evidence="7" id="KW-0132">Cell division</keyword>
<keyword evidence="6 7" id="KW-0472">Membrane</keyword>
<keyword evidence="7 9" id="KW-0479">Metal-binding</keyword>
<keyword evidence="7 9" id="KW-0460">Magnesium</keyword>
<accession>A0A2G3E9V1</accession>
<name>A0A2G3E9V1_9FIRM</name>
<protein>
    <recommendedName>
        <fullName evidence="7 8">Phospho-N-acetylmuramoyl-pentapeptide-transferase</fullName>
        <ecNumber evidence="7 8">2.7.8.13</ecNumber>
    </recommendedName>
    <alternativeName>
        <fullName evidence="7">UDP-MurNAc-pentapeptide phosphotransferase</fullName>
    </alternativeName>
</protein>
<dbReference type="PANTHER" id="PTHR22926">
    <property type="entry name" value="PHOSPHO-N-ACETYLMURAMOYL-PENTAPEPTIDE-TRANSFERASE"/>
    <property type="match status" value="1"/>
</dbReference>